<sequence>MSCDIHLRSDARNNRDRLLTVAREMLATDPHASLHSIAKAAGVGQGTLYRHFPTREALVLGVYRDGIDALVGLAPSLLAETSPLKALRLWCVSFADYSRKKHGIADMVKAAMSEQDFAETYWLMVDAVRQLMTACAESGALSDPIDAEDFLQLLALLMQLPPTAEGRARSERLLSFALRAMGADPR</sequence>
<organism evidence="6 7">
    <name type="scientific">Stakelama flava</name>
    <dbReference type="NCBI Taxonomy" id="2860338"/>
    <lineage>
        <taxon>Bacteria</taxon>
        <taxon>Pseudomonadati</taxon>
        <taxon>Pseudomonadota</taxon>
        <taxon>Alphaproteobacteria</taxon>
        <taxon>Sphingomonadales</taxon>
        <taxon>Sphingomonadaceae</taxon>
        <taxon>Stakelama</taxon>
    </lineage>
</organism>
<dbReference type="EMBL" id="JAHWZX010000006">
    <property type="protein sequence ID" value="MBW4330903.1"/>
    <property type="molecule type" value="Genomic_DNA"/>
</dbReference>
<name>A0ABS6XL20_9SPHN</name>
<dbReference type="RefSeq" id="WP_219238020.1">
    <property type="nucleotide sequence ID" value="NZ_JAHWZX010000006.1"/>
</dbReference>
<evidence type="ECO:0000313" key="6">
    <source>
        <dbReference type="EMBL" id="MBW4330903.1"/>
    </source>
</evidence>
<dbReference type="PROSITE" id="PS50977">
    <property type="entry name" value="HTH_TETR_2"/>
    <property type="match status" value="1"/>
</dbReference>
<feature type="DNA-binding region" description="H-T-H motif" evidence="4">
    <location>
        <begin position="33"/>
        <end position="52"/>
    </location>
</feature>
<reference evidence="6 7" key="1">
    <citation type="submission" date="2021-07" db="EMBL/GenBank/DDBJ databases">
        <title>Stakelama flava sp. nov., a novel endophytic bacterium isolated from branch of Kandelia candel.</title>
        <authorList>
            <person name="Tuo L."/>
        </authorList>
    </citation>
    <scope>NUCLEOTIDE SEQUENCE [LARGE SCALE GENOMIC DNA]</scope>
    <source>
        <strain evidence="6 7">CBK3Z-3</strain>
    </source>
</reference>
<evidence type="ECO:0000256" key="4">
    <source>
        <dbReference type="PROSITE-ProRule" id="PRU00335"/>
    </source>
</evidence>
<keyword evidence="3" id="KW-0804">Transcription</keyword>
<dbReference type="Pfam" id="PF00440">
    <property type="entry name" value="TetR_N"/>
    <property type="match status" value="1"/>
</dbReference>
<protein>
    <submittedName>
        <fullName evidence="6">TetR/AcrR family transcriptional regulator</fullName>
    </submittedName>
</protein>
<dbReference type="InterPro" id="IPR001647">
    <property type="entry name" value="HTH_TetR"/>
</dbReference>
<dbReference type="InterPro" id="IPR050109">
    <property type="entry name" value="HTH-type_TetR-like_transc_reg"/>
</dbReference>
<evidence type="ECO:0000313" key="7">
    <source>
        <dbReference type="Proteomes" id="UP001197214"/>
    </source>
</evidence>
<proteinExistence type="predicted"/>
<evidence type="ECO:0000256" key="3">
    <source>
        <dbReference type="ARBA" id="ARBA00023163"/>
    </source>
</evidence>
<evidence type="ECO:0000259" key="5">
    <source>
        <dbReference type="PROSITE" id="PS50977"/>
    </source>
</evidence>
<keyword evidence="1" id="KW-0805">Transcription regulation</keyword>
<keyword evidence="7" id="KW-1185">Reference proteome</keyword>
<dbReference type="Proteomes" id="UP001197214">
    <property type="component" value="Unassembled WGS sequence"/>
</dbReference>
<comment type="caution">
    <text evidence="6">The sequence shown here is derived from an EMBL/GenBank/DDBJ whole genome shotgun (WGS) entry which is preliminary data.</text>
</comment>
<dbReference type="PANTHER" id="PTHR30055">
    <property type="entry name" value="HTH-TYPE TRANSCRIPTIONAL REGULATOR RUTR"/>
    <property type="match status" value="1"/>
</dbReference>
<gene>
    <name evidence="6" type="ORF">KY084_08440</name>
</gene>
<keyword evidence="2 4" id="KW-0238">DNA-binding</keyword>
<accession>A0ABS6XL20</accession>
<dbReference type="PANTHER" id="PTHR30055:SF234">
    <property type="entry name" value="HTH-TYPE TRANSCRIPTIONAL REGULATOR BETI"/>
    <property type="match status" value="1"/>
</dbReference>
<feature type="domain" description="HTH tetR-type" evidence="5">
    <location>
        <begin position="12"/>
        <end position="70"/>
    </location>
</feature>
<evidence type="ECO:0000256" key="2">
    <source>
        <dbReference type="ARBA" id="ARBA00023125"/>
    </source>
</evidence>
<evidence type="ECO:0000256" key="1">
    <source>
        <dbReference type="ARBA" id="ARBA00023015"/>
    </source>
</evidence>